<protein>
    <submittedName>
        <fullName evidence="1">Uncharacterized protein</fullName>
    </submittedName>
</protein>
<dbReference type="AlphaFoldDB" id="A0A7H9BG34"/>
<dbReference type="Proteomes" id="UP000509597">
    <property type="component" value="Chromosome"/>
</dbReference>
<proteinExistence type="predicted"/>
<dbReference type="KEGG" id="chiz:HQ393_02280"/>
<organism evidence="1 2">
    <name type="scientific">Chitinibacter bivalviorum</name>
    <dbReference type="NCBI Taxonomy" id="2739434"/>
    <lineage>
        <taxon>Bacteria</taxon>
        <taxon>Pseudomonadati</taxon>
        <taxon>Pseudomonadota</taxon>
        <taxon>Betaproteobacteria</taxon>
        <taxon>Neisseriales</taxon>
        <taxon>Chitinibacteraceae</taxon>
        <taxon>Chitinibacter</taxon>
    </lineage>
</organism>
<dbReference type="EMBL" id="CP058627">
    <property type="protein sequence ID" value="QLG87168.1"/>
    <property type="molecule type" value="Genomic_DNA"/>
</dbReference>
<name>A0A7H9BG34_9NEIS</name>
<accession>A0A7H9BG34</accession>
<dbReference type="RefSeq" id="WP_179357254.1">
    <property type="nucleotide sequence ID" value="NZ_CP058627.1"/>
</dbReference>
<gene>
    <name evidence="1" type="ORF">HQ393_02280</name>
</gene>
<keyword evidence="2" id="KW-1185">Reference proteome</keyword>
<evidence type="ECO:0000313" key="1">
    <source>
        <dbReference type="EMBL" id="QLG87168.1"/>
    </source>
</evidence>
<reference evidence="1 2" key="1">
    <citation type="submission" date="2020-07" db="EMBL/GenBank/DDBJ databases">
        <title>Complete genome sequence of Chitinibacter sp. 2T18.</title>
        <authorList>
            <person name="Bae J.-W."/>
            <person name="Choi J.-W."/>
        </authorList>
    </citation>
    <scope>NUCLEOTIDE SEQUENCE [LARGE SCALE GENOMIC DNA]</scope>
    <source>
        <strain evidence="1 2">2T18</strain>
    </source>
</reference>
<sequence length="133" mass="14943">MNKLTYFKLKRESCGFPPMLFESLEMEIAYAGKTNILHIFEKLGVKAKIHSSIPEQREAGKTYELTEFRKFPNLIPGCLIEQPGNCEIFGVPVYIHCEHSILRISLCPSAGDITGEDIKNAQSIEAHLNGVTF</sequence>
<evidence type="ECO:0000313" key="2">
    <source>
        <dbReference type="Proteomes" id="UP000509597"/>
    </source>
</evidence>